<dbReference type="PANTHER" id="PTHR33164">
    <property type="entry name" value="TRANSCRIPTIONAL REGULATOR, MARR FAMILY"/>
    <property type="match status" value="1"/>
</dbReference>
<dbReference type="CDD" id="cd00090">
    <property type="entry name" value="HTH_ARSR"/>
    <property type="match status" value="1"/>
</dbReference>
<dbReference type="InterPro" id="IPR039422">
    <property type="entry name" value="MarR/SlyA-like"/>
</dbReference>
<sequence>MKDEYIHQINILQNNFNIFVAKKFENKLDNQLTAKQVLLLELIKEGVTSTKDIADKLNVSTSAVSQILNKLDDRGYIERKFNPQNRREIILYLADKAHQYFKELAVLKKQINKEIYGKLSSHDLKQLKDILEKLQVIATDSDQSNSYDKKK</sequence>
<dbReference type="InterPro" id="IPR036390">
    <property type="entry name" value="WH_DNA-bd_sf"/>
</dbReference>
<keyword evidence="1" id="KW-0238">DNA-binding</keyword>
<name>A0A4R1ANA9_9BACI</name>
<dbReference type="Proteomes" id="UP000293846">
    <property type="component" value="Unassembled WGS sequence"/>
</dbReference>
<proteinExistence type="predicted"/>
<feature type="domain" description="HTH marR-type" evidence="2">
    <location>
        <begin position="2"/>
        <end position="136"/>
    </location>
</feature>
<evidence type="ECO:0000313" key="4">
    <source>
        <dbReference type="Proteomes" id="UP000293846"/>
    </source>
</evidence>
<evidence type="ECO:0000256" key="1">
    <source>
        <dbReference type="ARBA" id="ARBA00023125"/>
    </source>
</evidence>
<dbReference type="PROSITE" id="PS50995">
    <property type="entry name" value="HTH_MARR_2"/>
    <property type="match status" value="1"/>
</dbReference>
<protein>
    <submittedName>
        <fullName evidence="3">MarR family transcriptional regulator</fullName>
    </submittedName>
</protein>
<dbReference type="InterPro" id="IPR000835">
    <property type="entry name" value="HTH_MarR-typ"/>
</dbReference>
<dbReference type="RefSeq" id="WP_131239069.1">
    <property type="nucleotide sequence ID" value="NZ_SJTH01000068.1"/>
</dbReference>
<dbReference type="Pfam" id="PF12802">
    <property type="entry name" value="MarR_2"/>
    <property type="match status" value="1"/>
</dbReference>
<reference evidence="3 4" key="1">
    <citation type="submission" date="2019-03" db="EMBL/GenBank/DDBJ databases">
        <authorList>
            <person name="Jensen L."/>
            <person name="Storgaard J."/>
            <person name="Sulaj E."/>
            <person name="Schramm A."/>
            <person name="Marshall I.P.G."/>
        </authorList>
    </citation>
    <scope>NUCLEOTIDE SEQUENCE [LARGE SCALE GENOMIC DNA]</scope>
    <source>
        <strain evidence="3 4">2017H2G3</strain>
    </source>
</reference>
<dbReference type="SMART" id="SM00347">
    <property type="entry name" value="HTH_MARR"/>
    <property type="match status" value="1"/>
</dbReference>
<evidence type="ECO:0000259" key="2">
    <source>
        <dbReference type="PROSITE" id="PS50995"/>
    </source>
</evidence>
<dbReference type="GO" id="GO:0003700">
    <property type="term" value="F:DNA-binding transcription factor activity"/>
    <property type="evidence" value="ECO:0007669"/>
    <property type="project" value="InterPro"/>
</dbReference>
<accession>A0A4R1ANA9</accession>
<dbReference type="OrthoDB" id="2355600at2"/>
<dbReference type="InterPro" id="IPR036388">
    <property type="entry name" value="WH-like_DNA-bd_sf"/>
</dbReference>
<gene>
    <name evidence="3" type="ORF">E0Y62_24580</name>
</gene>
<dbReference type="SUPFAM" id="SSF46785">
    <property type="entry name" value="Winged helix' DNA-binding domain"/>
    <property type="match status" value="1"/>
</dbReference>
<dbReference type="STRING" id="1742358.GCA_001439605_02584"/>
<dbReference type="GO" id="GO:0003677">
    <property type="term" value="F:DNA binding"/>
    <property type="evidence" value="ECO:0007669"/>
    <property type="project" value="UniProtKB-KW"/>
</dbReference>
<keyword evidence="4" id="KW-1185">Reference proteome</keyword>
<dbReference type="Gene3D" id="1.10.10.10">
    <property type="entry name" value="Winged helix-like DNA-binding domain superfamily/Winged helix DNA-binding domain"/>
    <property type="match status" value="1"/>
</dbReference>
<comment type="caution">
    <text evidence="3">The sequence shown here is derived from an EMBL/GenBank/DDBJ whole genome shotgun (WGS) entry which is preliminary data.</text>
</comment>
<dbReference type="InterPro" id="IPR011991">
    <property type="entry name" value="ArsR-like_HTH"/>
</dbReference>
<organism evidence="3 4">
    <name type="scientific">Cytobacillus praedii</name>
    <dbReference type="NCBI Taxonomy" id="1742358"/>
    <lineage>
        <taxon>Bacteria</taxon>
        <taxon>Bacillati</taxon>
        <taxon>Bacillota</taxon>
        <taxon>Bacilli</taxon>
        <taxon>Bacillales</taxon>
        <taxon>Bacillaceae</taxon>
        <taxon>Cytobacillus</taxon>
    </lineage>
</organism>
<dbReference type="GO" id="GO:0006950">
    <property type="term" value="P:response to stress"/>
    <property type="evidence" value="ECO:0007669"/>
    <property type="project" value="TreeGrafter"/>
</dbReference>
<evidence type="ECO:0000313" key="3">
    <source>
        <dbReference type="EMBL" id="TCJ01310.1"/>
    </source>
</evidence>
<dbReference type="PANTHER" id="PTHR33164:SF43">
    <property type="entry name" value="HTH-TYPE TRANSCRIPTIONAL REPRESSOR YETL"/>
    <property type="match status" value="1"/>
</dbReference>
<dbReference type="AlphaFoldDB" id="A0A4R1ANA9"/>
<dbReference type="PRINTS" id="PR00598">
    <property type="entry name" value="HTHMARR"/>
</dbReference>
<dbReference type="EMBL" id="SJTH01000068">
    <property type="protein sequence ID" value="TCJ01310.1"/>
    <property type="molecule type" value="Genomic_DNA"/>
</dbReference>